<proteinExistence type="inferred from homology"/>
<name>A0A917SR97_9ACTN</name>
<reference evidence="9" key="1">
    <citation type="journal article" date="2014" name="Int. J. Syst. Evol. Microbiol.">
        <title>Complete genome sequence of Corynebacterium casei LMG S-19264T (=DSM 44701T), isolated from a smear-ripened cheese.</title>
        <authorList>
            <consortium name="US DOE Joint Genome Institute (JGI-PGF)"/>
            <person name="Walter F."/>
            <person name="Albersmeier A."/>
            <person name="Kalinowski J."/>
            <person name="Ruckert C."/>
        </authorList>
    </citation>
    <scope>NUCLEOTIDE SEQUENCE</scope>
    <source>
        <strain evidence="9">CGMCC 4.7308</strain>
    </source>
</reference>
<feature type="chain" id="PRO_5037388062" description="NlpC/P60 domain-containing protein" evidence="7">
    <location>
        <begin position="19"/>
        <end position="702"/>
    </location>
</feature>
<organism evidence="9 10">
    <name type="scientific">Nakamurella endophytica</name>
    <dbReference type="NCBI Taxonomy" id="1748367"/>
    <lineage>
        <taxon>Bacteria</taxon>
        <taxon>Bacillati</taxon>
        <taxon>Actinomycetota</taxon>
        <taxon>Actinomycetes</taxon>
        <taxon>Nakamurellales</taxon>
        <taxon>Nakamurellaceae</taxon>
        <taxon>Nakamurella</taxon>
    </lineage>
</organism>
<dbReference type="InterPro" id="IPR000064">
    <property type="entry name" value="NLP_P60_dom"/>
</dbReference>
<dbReference type="InterPro" id="IPR038765">
    <property type="entry name" value="Papain-like_cys_pep_sf"/>
</dbReference>
<dbReference type="Gene3D" id="3.90.1720.10">
    <property type="entry name" value="endopeptidase domain like (from Nostoc punctiforme)"/>
    <property type="match status" value="1"/>
</dbReference>
<keyword evidence="5" id="KW-0175">Coiled coil</keyword>
<dbReference type="GO" id="GO:0006508">
    <property type="term" value="P:proteolysis"/>
    <property type="evidence" value="ECO:0007669"/>
    <property type="project" value="UniProtKB-KW"/>
</dbReference>
<gene>
    <name evidence="9" type="ORF">GCM10011594_11940</name>
</gene>
<feature type="signal peptide" evidence="7">
    <location>
        <begin position="1"/>
        <end position="18"/>
    </location>
</feature>
<evidence type="ECO:0000256" key="6">
    <source>
        <dbReference type="SAM" id="MobiDB-lite"/>
    </source>
</evidence>
<evidence type="ECO:0000256" key="5">
    <source>
        <dbReference type="SAM" id="Coils"/>
    </source>
</evidence>
<sequence length="702" mass="70974">MSALALALLLGTLTTATAVPPPPPNPSDQEIQESQDAASSAAAQVGVLAGQVSRTQGQIDRLRDDMELKGELVKKAVIDVQLAQQDARTARSEAAGAASAAQAAGGAVGAAEQRAAEFAAASLRQGSVLGSVTALLDSGNATDLLDREQLLRQVSADQVAVLQQLQTSRNAKANLDSDARLAQDQAQAAQQRAEIAAATAEAAQRDAQTAFSQGQTQLRALQAQLDEQQTAYGVALSRVAGLKSQREQYETWLAEKKAEEERLRREAEQRAREAAAAAAAKAAAERAEAARVAAQQAAAERAQAAALAAERAAAAKAKAQQEAAAKAAAQRTAAAKAAAQRAAAAKAAADRVAAQQAAAERAAAERAAATKAAADRAALARSQAAKAAAEKAASAKAAQLDAARKAQERLAAQQAARNAADRSVSYADCSAVEAAHKAPLLKGQPGYRAALDRNGNGVACEVLGDSAAQNGGSAGTGGAPSVYYSSCADAELSGASLPIHKGDPGYRSGLDSNGNGVACETLAADTGSGSGSGPAPAVVDAGVAAPRDDAGSSTPGAWSASKGQQAVAAAVRWVGTPYSWGGGNSSGPTTGICGPNGAENDCNIVGFDCSGLTAYGWAQAGVSIPSYSVYQYTLGQHVSIDDLMPGDLLFYANDTSDPSTIHHVTMYMGNGQMVEAPYSGAYVHVTSAEFGNGFIGATRPGT</sequence>
<evidence type="ECO:0000256" key="1">
    <source>
        <dbReference type="ARBA" id="ARBA00007074"/>
    </source>
</evidence>
<dbReference type="Pfam" id="PF05901">
    <property type="entry name" value="Excalibur"/>
    <property type="match status" value="2"/>
</dbReference>
<dbReference type="InterPro" id="IPR008613">
    <property type="entry name" value="Excalibur_Ca-bd_domain"/>
</dbReference>
<dbReference type="PANTHER" id="PTHR47359:SF3">
    <property type="entry name" value="NLP_P60 DOMAIN-CONTAINING PROTEIN-RELATED"/>
    <property type="match status" value="1"/>
</dbReference>
<dbReference type="PANTHER" id="PTHR47359">
    <property type="entry name" value="PEPTIDOGLYCAN DL-ENDOPEPTIDASE CWLO"/>
    <property type="match status" value="1"/>
</dbReference>
<feature type="domain" description="NlpC/P60" evidence="8">
    <location>
        <begin position="560"/>
        <end position="702"/>
    </location>
</feature>
<dbReference type="Proteomes" id="UP000655208">
    <property type="component" value="Unassembled WGS sequence"/>
</dbReference>
<feature type="coiled-coil region" evidence="5">
    <location>
        <begin position="242"/>
        <end position="300"/>
    </location>
</feature>
<keyword evidence="7" id="KW-0732">Signal</keyword>
<dbReference type="EMBL" id="BMNA01000002">
    <property type="protein sequence ID" value="GGL93663.1"/>
    <property type="molecule type" value="Genomic_DNA"/>
</dbReference>
<dbReference type="AlphaFoldDB" id="A0A917SR97"/>
<evidence type="ECO:0000313" key="9">
    <source>
        <dbReference type="EMBL" id="GGL93663.1"/>
    </source>
</evidence>
<feature type="coiled-coil region" evidence="5">
    <location>
        <begin position="172"/>
        <end position="206"/>
    </location>
</feature>
<comment type="similarity">
    <text evidence="1">Belongs to the peptidase C40 family.</text>
</comment>
<protein>
    <recommendedName>
        <fullName evidence="8">NlpC/P60 domain-containing protein</fullName>
    </recommendedName>
</protein>
<feature type="region of interest" description="Disordered" evidence="6">
    <location>
        <begin position="17"/>
        <end position="37"/>
    </location>
</feature>
<keyword evidence="10" id="KW-1185">Reference proteome</keyword>
<accession>A0A917SR97</accession>
<comment type="caution">
    <text evidence="9">The sequence shown here is derived from an EMBL/GenBank/DDBJ whole genome shotgun (WGS) entry which is preliminary data.</text>
</comment>
<evidence type="ECO:0000256" key="7">
    <source>
        <dbReference type="SAM" id="SignalP"/>
    </source>
</evidence>
<evidence type="ECO:0000256" key="4">
    <source>
        <dbReference type="ARBA" id="ARBA00022807"/>
    </source>
</evidence>
<evidence type="ECO:0000256" key="2">
    <source>
        <dbReference type="ARBA" id="ARBA00022670"/>
    </source>
</evidence>
<evidence type="ECO:0000313" key="10">
    <source>
        <dbReference type="Proteomes" id="UP000655208"/>
    </source>
</evidence>
<evidence type="ECO:0000259" key="8">
    <source>
        <dbReference type="PROSITE" id="PS51935"/>
    </source>
</evidence>
<dbReference type="PROSITE" id="PS51935">
    <property type="entry name" value="NLPC_P60"/>
    <property type="match status" value="1"/>
</dbReference>
<evidence type="ECO:0000256" key="3">
    <source>
        <dbReference type="ARBA" id="ARBA00022801"/>
    </source>
</evidence>
<dbReference type="GO" id="GO:0008234">
    <property type="term" value="F:cysteine-type peptidase activity"/>
    <property type="evidence" value="ECO:0007669"/>
    <property type="project" value="UniProtKB-KW"/>
</dbReference>
<keyword evidence="3" id="KW-0378">Hydrolase</keyword>
<dbReference type="SMART" id="SM00894">
    <property type="entry name" value="Excalibur"/>
    <property type="match status" value="2"/>
</dbReference>
<keyword evidence="4" id="KW-0788">Thiol protease</keyword>
<keyword evidence="2" id="KW-0645">Protease</keyword>
<reference evidence="9" key="2">
    <citation type="submission" date="2020-09" db="EMBL/GenBank/DDBJ databases">
        <authorList>
            <person name="Sun Q."/>
            <person name="Zhou Y."/>
        </authorList>
    </citation>
    <scope>NUCLEOTIDE SEQUENCE</scope>
    <source>
        <strain evidence="9">CGMCC 4.7308</strain>
    </source>
</reference>
<dbReference type="SUPFAM" id="SSF54001">
    <property type="entry name" value="Cysteine proteinases"/>
    <property type="match status" value="1"/>
</dbReference>
<dbReference type="InterPro" id="IPR051794">
    <property type="entry name" value="PG_Endopeptidase_C40"/>
</dbReference>
<dbReference type="Pfam" id="PF00877">
    <property type="entry name" value="NLPC_P60"/>
    <property type="match status" value="1"/>
</dbReference>